<keyword evidence="1" id="KW-0812">Transmembrane</keyword>
<dbReference type="Proteomes" id="UP000016761">
    <property type="component" value="Unassembled WGS sequence"/>
</dbReference>
<evidence type="ECO:0000256" key="1">
    <source>
        <dbReference type="SAM" id="Phobius"/>
    </source>
</evidence>
<feature type="transmembrane region" description="Helical" evidence="1">
    <location>
        <begin position="33"/>
        <end position="55"/>
    </location>
</feature>
<protein>
    <submittedName>
        <fullName evidence="2">Uncharacterized protein</fullName>
    </submittedName>
</protein>
<dbReference type="PATRIC" id="fig|1354303.4.peg.2324"/>
<proteinExistence type="predicted"/>
<comment type="caution">
    <text evidence="2">The sequence shown here is derived from an EMBL/GenBank/DDBJ whole genome shotgun (WGS) entry which is preliminary data.</text>
</comment>
<keyword evidence="1" id="KW-0472">Membrane</keyword>
<evidence type="ECO:0000313" key="3">
    <source>
        <dbReference type="Proteomes" id="UP000016761"/>
    </source>
</evidence>
<keyword evidence="3" id="KW-1185">Reference proteome</keyword>
<evidence type="ECO:0000313" key="2">
    <source>
        <dbReference type="EMBL" id="ERL55013.1"/>
    </source>
</evidence>
<name>U4T959_9GAMM</name>
<keyword evidence="1" id="KW-1133">Transmembrane helix</keyword>
<reference evidence="2 3" key="1">
    <citation type="journal article" date="2013" name="Genome Announc.">
        <title>Draft Genome Sequence of Psychrobacter aquaticus Strain CMS 56T, Isolated from a Cyanobacterial Mat Sample Collected from Water Bodies in the McMurdo Dry Valley Region of Antarctica.</title>
        <authorList>
            <person name="Reddy G.S."/>
            <person name="Ara S."/>
            <person name="Singh A."/>
            <person name="Kumar Pinnaka A."/>
            <person name="Shivaji S."/>
        </authorList>
    </citation>
    <scope>NUCLEOTIDE SEQUENCE [LARGE SCALE GENOMIC DNA]</scope>
    <source>
        <strain evidence="2 3">CMS 56</strain>
    </source>
</reference>
<sequence length="62" mass="7020">MLNEAFDAEQRVSNAFFFLDYFLSLSTDSSFKINILAIDTISLTLSPSLTLIIFINRSNKPD</sequence>
<dbReference type="EMBL" id="AUSW01000034">
    <property type="protein sequence ID" value="ERL55013.1"/>
    <property type="molecule type" value="Genomic_DNA"/>
</dbReference>
<gene>
    <name evidence="2" type="ORF">M917_2359</name>
</gene>
<accession>U4T959</accession>
<organism evidence="2 3">
    <name type="scientific">Psychrobacter aquaticus CMS 56</name>
    <dbReference type="NCBI Taxonomy" id="1354303"/>
    <lineage>
        <taxon>Bacteria</taxon>
        <taxon>Pseudomonadati</taxon>
        <taxon>Pseudomonadota</taxon>
        <taxon>Gammaproteobacteria</taxon>
        <taxon>Moraxellales</taxon>
        <taxon>Moraxellaceae</taxon>
        <taxon>Psychrobacter</taxon>
    </lineage>
</organism>
<dbReference type="STRING" id="1354303.M917_2359"/>
<dbReference type="AlphaFoldDB" id="U4T959"/>